<evidence type="ECO:0000259" key="4">
    <source>
        <dbReference type="Pfam" id="PF01035"/>
    </source>
</evidence>
<dbReference type="EMBL" id="JBHXOF010000005">
    <property type="protein sequence ID" value="MFD4213643.1"/>
    <property type="molecule type" value="Genomic_DNA"/>
</dbReference>
<dbReference type="InterPro" id="IPR036217">
    <property type="entry name" value="MethylDNA_cys_MeTrfase_DNAb"/>
</dbReference>
<evidence type="ECO:0000256" key="2">
    <source>
        <dbReference type="ARBA" id="ARBA00023159"/>
    </source>
</evidence>
<dbReference type="Gene3D" id="1.10.10.10">
    <property type="entry name" value="Winged helix-like DNA-binding domain superfamily/Winged helix DNA-binding domain"/>
    <property type="match status" value="1"/>
</dbReference>
<dbReference type="Gene3D" id="3.40.10.10">
    <property type="entry name" value="DNA Methylphosphotriester Repair Domain"/>
    <property type="match status" value="1"/>
</dbReference>
<reference evidence="6 7" key="1">
    <citation type="submission" date="2024-09" db="EMBL/GenBank/DDBJ databases">
        <title>The Natural Products Discovery Center: Release of the First 8490 Sequenced Strains for Exploring Actinobacteria Biosynthetic Diversity.</title>
        <authorList>
            <person name="Kalkreuter E."/>
            <person name="Kautsar S.A."/>
            <person name="Yang D."/>
            <person name="Bader C.D."/>
            <person name="Teijaro C.N."/>
            <person name="Fluegel L."/>
            <person name="Davis C.M."/>
            <person name="Simpson J.R."/>
            <person name="Lauterbach L."/>
            <person name="Steele A.D."/>
            <person name="Gui C."/>
            <person name="Meng S."/>
            <person name="Li G."/>
            <person name="Viehrig K."/>
            <person name="Ye F."/>
            <person name="Su P."/>
            <person name="Kiefer A.F."/>
            <person name="Nichols A."/>
            <person name="Cepeda A.J."/>
            <person name="Yan W."/>
            <person name="Fan B."/>
            <person name="Jiang Y."/>
            <person name="Adhikari A."/>
            <person name="Zheng C.-J."/>
            <person name="Schuster L."/>
            <person name="Cowan T.M."/>
            <person name="Smanski M.J."/>
            <person name="Chevrette M.G."/>
            <person name="De Carvalho L.P.S."/>
            <person name="Shen B."/>
        </authorList>
    </citation>
    <scope>NUCLEOTIDE SEQUENCE [LARGE SCALE GENOMIC DNA]</scope>
    <source>
        <strain evidence="6 7">NPDC058546</strain>
    </source>
</reference>
<keyword evidence="7" id="KW-1185">Reference proteome</keyword>
<keyword evidence="2" id="KW-0010">Activator</keyword>
<evidence type="ECO:0000313" key="7">
    <source>
        <dbReference type="Proteomes" id="UP001598251"/>
    </source>
</evidence>
<dbReference type="InterPro" id="IPR014048">
    <property type="entry name" value="MethylDNA_cys_MeTrfase_DNA-bd"/>
</dbReference>
<protein>
    <submittedName>
        <fullName evidence="6">MGMT family protein</fullName>
    </submittedName>
</protein>
<dbReference type="RefSeq" id="WP_280930037.1">
    <property type="nucleotide sequence ID" value="NZ_JBHXLY010000006.1"/>
</dbReference>
<evidence type="ECO:0000259" key="5">
    <source>
        <dbReference type="Pfam" id="PF02805"/>
    </source>
</evidence>
<feature type="region of interest" description="Disordered" evidence="3">
    <location>
        <begin position="79"/>
        <end position="112"/>
    </location>
</feature>
<dbReference type="Pfam" id="PF01035">
    <property type="entry name" value="DNA_binding_1"/>
    <property type="match status" value="1"/>
</dbReference>
<dbReference type="CDD" id="cd06445">
    <property type="entry name" value="ATase"/>
    <property type="match status" value="1"/>
</dbReference>
<evidence type="ECO:0000256" key="3">
    <source>
        <dbReference type="SAM" id="MobiDB-lite"/>
    </source>
</evidence>
<comment type="caution">
    <text evidence="6">The sequence shown here is derived from an EMBL/GenBank/DDBJ whole genome shotgun (WGS) entry which is preliminary data.</text>
</comment>
<dbReference type="InterPro" id="IPR035451">
    <property type="entry name" value="Ada-like_dom_sf"/>
</dbReference>
<name>A0ABW6EEB4_9ACTN</name>
<evidence type="ECO:0000256" key="1">
    <source>
        <dbReference type="ARBA" id="ARBA00022763"/>
    </source>
</evidence>
<proteinExistence type="predicted"/>
<sequence length="281" mass="30182">MNHDNEEAFSSSGDLGLRLAALGPRGATTPEDFALRVLRRAGISQSRYDTYVRLETAAGGLFVAFGPEAVTGAELEARHGPGRERLTPQGFEESHRRRVGRSAIPTDRAPAGLRPALRTGRARHLAIDLSGLPADERAVLEAVRSIPPGQLRPVSWIAREAGLPPGPDARAVVRSLARNPATVLVPCHRATHDDGTPCDAAYAREAGDALRGAEGIDMVTVRQWARGGDTLLGSDTTHIYCHPTCAHARRITPAHRVPFRTARDAHRAGYRACKSCRPVAA</sequence>
<feature type="domain" description="Methylated-DNA-[protein]-cysteine S-methyltransferase DNA binding" evidence="4">
    <location>
        <begin position="136"/>
        <end position="215"/>
    </location>
</feature>
<dbReference type="InterPro" id="IPR036388">
    <property type="entry name" value="WH-like_DNA-bd_sf"/>
</dbReference>
<dbReference type="Pfam" id="PF02805">
    <property type="entry name" value="Ada_Zn_binding"/>
    <property type="match status" value="1"/>
</dbReference>
<accession>A0ABW6EEB4</accession>
<dbReference type="SUPFAM" id="SSF57884">
    <property type="entry name" value="Ada DNA repair protein, N-terminal domain (N-Ada 10)"/>
    <property type="match status" value="1"/>
</dbReference>
<feature type="domain" description="Ada DNA repair metal-binding" evidence="5">
    <location>
        <begin position="228"/>
        <end position="278"/>
    </location>
</feature>
<evidence type="ECO:0000313" key="6">
    <source>
        <dbReference type="EMBL" id="MFD4213643.1"/>
    </source>
</evidence>
<keyword evidence="1" id="KW-0227">DNA damage</keyword>
<gene>
    <name evidence="6" type="ORF">ACFWSS_12190</name>
</gene>
<dbReference type="Proteomes" id="UP001598251">
    <property type="component" value="Unassembled WGS sequence"/>
</dbReference>
<dbReference type="InterPro" id="IPR004026">
    <property type="entry name" value="Ada_DNA_repair_Zn-bd"/>
</dbReference>
<organism evidence="6 7">
    <name type="scientific">Streptomyces sindenensis</name>
    <dbReference type="NCBI Taxonomy" id="67363"/>
    <lineage>
        <taxon>Bacteria</taxon>
        <taxon>Bacillati</taxon>
        <taxon>Actinomycetota</taxon>
        <taxon>Actinomycetes</taxon>
        <taxon>Kitasatosporales</taxon>
        <taxon>Streptomycetaceae</taxon>
        <taxon>Streptomyces</taxon>
    </lineage>
</organism>
<dbReference type="SUPFAM" id="SSF46767">
    <property type="entry name" value="Methylated DNA-protein cysteine methyltransferase, C-terminal domain"/>
    <property type="match status" value="1"/>
</dbReference>